<dbReference type="GeneID" id="24810478"/>
<dbReference type="KEGG" id="mvc:MSVAZ_2022"/>
<evidence type="ECO:0000313" key="3">
    <source>
        <dbReference type="Proteomes" id="UP000033096"/>
    </source>
</evidence>
<dbReference type="Pfam" id="PF12966">
    <property type="entry name" value="AtpR"/>
    <property type="match status" value="1"/>
</dbReference>
<proteinExistence type="predicted"/>
<keyword evidence="1" id="KW-0472">Membrane</keyword>
<keyword evidence="1" id="KW-1133">Transmembrane helix</keyword>
<accession>A0A0E3LHH7</accession>
<evidence type="ECO:0000256" key="1">
    <source>
        <dbReference type="SAM" id="Phobius"/>
    </source>
</evidence>
<protein>
    <submittedName>
        <fullName evidence="2">ATP synthase protein I</fullName>
    </submittedName>
</protein>
<dbReference type="PATRIC" id="fig|1434123.4.peg.2462"/>
<dbReference type="RefSeq" id="WP_048120841.1">
    <property type="nucleotide sequence ID" value="NZ_CP009520.1"/>
</dbReference>
<dbReference type="NCBIfam" id="TIGR03165">
    <property type="entry name" value="F1F0_chp_2"/>
    <property type="match status" value="1"/>
</dbReference>
<dbReference type="InterPro" id="IPR017581">
    <property type="entry name" value="AtpR-like"/>
</dbReference>
<dbReference type="EMBL" id="CP009520">
    <property type="protein sequence ID" value="AKB44291.1"/>
    <property type="molecule type" value="Genomic_DNA"/>
</dbReference>
<feature type="transmembrane region" description="Helical" evidence="1">
    <location>
        <begin position="39"/>
        <end position="61"/>
    </location>
</feature>
<evidence type="ECO:0000313" key="2">
    <source>
        <dbReference type="EMBL" id="AKB44291.1"/>
    </source>
</evidence>
<sequence length="104" mass="11805">MNEILNLVLSLIAGFLLGAVFFGGLWWTVRKGLSSRKPAFWFLGSLLIRTSIVIAGLYFVSDSHWERLLTCLFGFFVMRHIIVRLTRLPDEDSNQLTKEASNAT</sequence>
<keyword evidence="3" id="KW-1185">Reference proteome</keyword>
<name>A0A0E3LHH7_9EURY</name>
<keyword evidence="1" id="KW-0812">Transmembrane</keyword>
<dbReference type="AlphaFoldDB" id="A0A0E3LHH7"/>
<gene>
    <name evidence="2" type="ORF">MSVAZ_2022</name>
</gene>
<reference evidence="2 3" key="1">
    <citation type="submission" date="2014-07" db="EMBL/GenBank/DDBJ databases">
        <title>Methanogenic archaea and the global carbon cycle.</title>
        <authorList>
            <person name="Henriksen J.R."/>
            <person name="Luke J."/>
            <person name="Reinhart S."/>
            <person name="Benedict M.N."/>
            <person name="Youngblut N.D."/>
            <person name="Metcalf M.E."/>
            <person name="Whitaker R.J."/>
            <person name="Metcalf W.W."/>
        </authorList>
    </citation>
    <scope>NUCLEOTIDE SEQUENCE [LARGE SCALE GENOMIC DNA]</scope>
    <source>
        <strain evidence="2 3">Z-761</strain>
    </source>
</reference>
<dbReference type="HOGENOM" id="CLU_155951_1_0_2"/>
<dbReference type="STRING" id="1434123.MSVAZ_2022"/>
<feature type="transmembrane region" description="Helical" evidence="1">
    <location>
        <begin position="6"/>
        <end position="27"/>
    </location>
</feature>
<dbReference type="Proteomes" id="UP000033096">
    <property type="component" value="Chromosome"/>
</dbReference>
<organism evidence="2 3">
    <name type="scientific">Methanosarcina vacuolata Z-761</name>
    <dbReference type="NCBI Taxonomy" id="1434123"/>
    <lineage>
        <taxon>Archaea</taxon>
        <taxon>Methanobacteriati</taxon>
        <taxon>Methanobacteriota</taxon>
        <taxon>Stenosarchaea group</taxon>
        <taxon>Methanomicrobia</taxon>
        <taxon>Methanosarcinales</taxon>
        <taxon>Methanosarcinaceae</taxon>
        <taxon>Methanosarcina</taxon>
    </lineage>
</organism>